<proteinExistence type="inferred from homology"/>
<evidence type="ECO:0000256" key="3">
    <source>
        <dbReference type="ARBA" id="ARBA00011887"/>
    </source>
</evidence>
<dbReference type="EMBL" id="SSTJ01000008">
    <property type="protein sequence ID" value="THG37021.1"/>
    <property type="molecule type" value="Genomic_DNA"/>
</dbReference>
<dbReference type="EC" id="1.7.2.2" evidence="3"/>
<dbReference type="RefSeq" id="WP_016310383.1">
    <property type="nucleotide sequence ID" value="NZ_CAJTDR010000001.1"/>
</dbReference>
<evidence type="ECO:0000256" key="11">
    <source>
        <dbReference type="SAM" id="MobiDB-lite"/>
    </source>
</evidence>
<keyword evidence="5" id="KW-0479">Metal-binding</keyword>
<dbReference type="SUPFAM" id="SSF48695">
    <property type="entry name" value="Multiheme cytochromes"/>
    <property type="match status" value="1"/>
</dbReference>
<dbReference type="GO" id="GO:0020037">
    <property type="term" value="F:heme binding"/>
    <property type="evidence" value="ECO:0007669"/>
    <property type="project" value="TreeGrafter"/>
</dbReference>
<name>A0A4S4G2T1_9ACTN</name>
<comment type="catalytic activity">
    <reaction evidence="10">
        <text>6 Fe(III)-[cytochrome c] + NH4(+) + 2 H2O = 6 Fe(II)-[cytochrome c] + nitrite + 8 H(+)</text>
        <dbReference type="Rhea" id="RHEA:13089"/>
        <dbReference type="Rhea" id="RHEA-COMP:10350"/>
        <dbReference type="Rhea" id="RHEA-COMP:14399"/>
        <dbReference type="ChEBI" id="CHEBI:15377"/>
        <dbReference type="ChEBI" id="CHEBI:15378"/>
        <dbReference type="ChEBI" id="CHEBI:16301"/>
        <dbReference type="ChEBI" id="CHEBI:28938"/>
        <dbReference type="ChEBI" id="CHEBI:29033"/>
        <dbReference type="ChEBI" id="CHEBI:29034"/>
        <dbReference type="EC" id="1.7.2.2"/>
    </reaction>
</comment>
<dbReference type="GO" id="GO:0042279">
    <property type="term" value="F:nitrite reductase (cytochrome, ammonia-forming) activity"/>
    <property type="evidence" value="ECO:0007669"/>
    <property type="project" value="UniProtKB-EC"/>
</dbReference>
<evidence type="ECO:0000256" key="8">
    <source>
        <dbReference type="ARBA" id="ARBA00023002"/>
    </source>
</evidence>
<dbReference type="GO" id="GO:0046872">
    <property type="term" value="F:metal ion binding"/>
    <property type="evidence" value="ECO:0007669"/>
    <property type="project" value="UniProtKB-KW"/>
</dbReference>
<keyword evidence="9" id="KW-0408">Iron</keyword>
<feature type="region of interest" description="Disordered" evidence="11">
    <location>
        <begin position="35"/>
        <end position="58"/>
    </location>
</feature>
<dbReference type="GeneID" id="82191570"/>
<protein>
    <recommendedName>
        <fullName evidence="3">nitrite reductase (cytochrome; ammonia-forming)</fullName>
        <ecNumber evidence="3">1.7.2.2</ecNumber>
    </recommendedName>
</protein>
<evidence type="ECO:0000256" key="2">
    <source>
        <dbReference type="ARBA" id="ARBA00009288"/>
    </source>
</evidence>
<evidence type="ECO:0000256" key="9">
    <source>
        <dbReference type="ARBA" id="ARBA00023004"/>
    </source>
</evidence>
<evidence type="ECO:0000256" key="4">
    <source>
        <dbReference type="ARBA" id="ARBA00022617"/>
    </source>
</evidence>
<evidence type="ECO:0000256" key="5">
    <source>
        <dbReference type="ARBA" id="ARBA00022723"/>
    </source>
</evidence>
<dbReference type="Gene3D" id="1.10.1130.10">
    <property type="entry name" value="Flavocytochrome C3, Chain A"/>
    <property type="match status" value="1"/>
</dbReference>
<sequence>MIDVRRKVGAAVAVVSLCAMVGVGGLIGCAPQATPAPSTGGDAPAPAAAESTAEESAGIASGNLDKWAEQFPLQYNSYHQSPVKADGKHHGHYDLKAKLFAPVVRDGSALITTNEDGTTDTNGDGMYKISGFHYDEASHQWVIDEDELGQVKAQTFKMGCYSCKSGTFDQVLEQRGPEIFTQEVDQEFMDSMDGQIWACNICHGDMPGTKPTSTFTYFNTVGRDGLDEFSDNEKACGQCHNSLDYRHAITDDEVFQKFSAYKYGTDVDSLIKAVNEDDITTLDEEIGVKLVCFDHDEVEFAHTSPMAELGVDCVTCHMPQSTEGGTTYTNHHASGSPLENPDSLAKCLECHESQGIKTADEMVKMVRDKQADATATYEAVKAKLDQAYDLLAAKTAAGTPDADLAEVRTKYQTADGYLQHIRGGNNGMGTKVVHNVPQFYDLAAKADVLCDEMIAALS</sequence>
<dbReference type="PANTHER" id="PTHR30633:SF0">
    <property type="entry name" value="CYTOCHROME C-552"/>
    <property type="match status" value="1"/>
</dbReference>
<comment type="subcellular location">
    <subcellularLocation>
        <location evidence="1">Cell envelope</location>
    </subcellularLocation>
</comment>
<dbReference type="AlphaFoldDB" id="A0A4S4G2T1"/>
<evidence type="ECO:0000256" key="7">
    <source>
        <dbReference type="ARBA" id="ARBA00022837"/>
    </source>
</evidence>
<comment type="similarity">
    <text evidence="2">Belongs to the cytochrome c-552 family.</text>
</comment>
<evidence type="ECO:0000313" key="12">
    <source>
        <dbReference type="EMBL" id="THG37021.1"/>
    </source>
</evidence>
<dbReference type="Pfam" id="PF02335">
    <property type="entry name" value="Cytochrom_C552"/>
    <property type="match status" value="1"/>
</dbReference>
<keyword evidence="8" id="KW-0560">Oxidoreductase</keyword>
<comment type="caution">
    <text evidence="12">The sequence shown here is derived from an EMBL/GenBank/DDBJ whole genome shotgun (WGS) entry which is preliminary data.</text>
</comment>
<evidence type="ECO:0000256" key="6">
    <source>
        <dbReference type="ARBA" id="ARBA00022729"/>
    </source>
</evidence>
<accession>A0A4S4G2T1</accession>
<keyword evidence="7" id="KW-0106">Calcium</keyword>
<dbReference type="GO" id="GO:0019645">
    <property type="term" value="P:anaerobic electron transport chain"/>
    <property type="evidence" value="ECO:0007669"/>
    <property type="project" value="TreeGrafter"/>
</dbReference>
<keyword evidence="4" id="KW-0349">Heme</keyword>
<gene>
    <name evidence="12" type="ORF">E5986_07175</name>
</gene>
<evidence type="ECO:0000256" key="10">
    <source>
        <dbReference type="ARBA" id="ARBA00049131"/>
    </source>
</evidence>
<dbReference type="PROSITE" id="PS51257">
    <property type="entry name" value="PROKAR_LIPOPROTEIN"/>
    <property type="match status" value="1"/>
</dbReference>
<dbReference type="Proteomes" id="UP000308978">
    <property type="component" value="Unassembled WGS sequence"/>
</dbReference>
<dbReference type="PANTHER" id="PTHR30633">
    <property type="entry name" value="CYTOCHROME C-552 RESPIRATORY NITRITE REDUCTASE"/>
    <property type="match status" value="1"/>
</dbReference>
<evidence type="ECO:0000313" key="13">
    <source>
        <dbReference type="Proteomes" id="UP000308978"/>
    </source>
</evidence>
<dbReference type="InterPro" id="IPR036280">
    <property type="entry name" value="Multihaem_cyt_sf"/>
</dbReference>
<keyword evidence="6" id="KW-0732">Signal</keyword>
<dbReference type="InterPro" id="IPR003321">
    <property type="entry name" value="Cyt_c552"/>
</dbReference>
<reference evidence="12 13" key="1">
    <citation type="submission" date="2019-04" db="EMBL/GenBank/DDBJ databases">
        <title>Microbes associate with the intestines of laboratory mice.</title>
        <authorList>
            <person name="Navarre W."/>
            <person name="Wong E."/>
            <person name="Huang K.C."/>
            <person name="Tropini C."/>
            <person name="Ng K."/>
            <person name="Yu B."/>
        </authorList>
    </citation>
    <scope>NUCLEOTIDE SEQUENCE [LARGE SCALE GENOMIC DNA]</scope>
    <source>
        <strain evidence="12 13">NM80_B27</strain>
    </source>
</reference>
<organism evidence="12 13">
    <name type="scientific">Adlercreutzia caecimuris</name>
    <dbReference type="NCBI Taxonomy" id="671266"/>
    <lineage>
        <taxon>Bacteria</taxon>
        <taxon>Bacillati</taxon>
        <taxon>Actinomycetota</taxon>
        <taxon>Coriobacteriia</taxon>
        <taxon>Eggerthellales</taxon>
        <taxon>Eggerthellaceae</taxon>
        <taxon>Adlercreutzia</taxon>
    </lineage>
</organism>
<dbReference type="GO" id="GO:0030288">
    <property type="term" value="C:outer membrane-bounded periplasmic space"/>
    <property type="evidence" value="ECO:0007669"/>
    <property type="project" value="TreeGrafter"/>
</dbReference>
<evidence type="ECO:0000256" key="1">
    <source>
        <dbReference type="ARBA" id="ARBA00004196"/>
    </source>
</evidence>